<comment type="caution">
    <text evidence="8">The sequence shown here is derived from an EMBL/GenBank/DDBJ whole genome shotgun (WGS) entry which is preliminary data.</text>
</comment>
<dbReference type="GO" id="GO:0005886">
    <property type="term" value="C:plasma membrane"/>
    <property type="evidence" value="ECO:0007669"/>
    <property type="project" value="UniProtKB-SubCell"/>
</dbReference>
<evidence type="ECO:0000256" key="5">
    <source>
        <dbReference type="ARBA" id="ARBA00022989"/>
    </source>
</evidence>
<keyword evidence="5 7" id="KW-1133">Transmembrane helix</keyword>
<keyword evidence="6 7" id="KW-0472">Membrane</keyword>
<keyword evidence="3" id="KW-1003">Cell membrane</keyword>
<evidence type="ECO:0000313" key="8">
    <source>
        <dbReference type="EMBL" id="RSL16392.1"/>
    </source>
</evidence>
<accession>A0A3R9P974</accession>
<dbReference type="AlphaFoldDB" id="A0A3R9P974"/>
<keyword evidence="4 7" id="KW-0812">Transmembrane</keyword>
<evidence type="ECO:0000256" key="7">
    <source>
        <dbReference type="SAM" id="Phobius"/>
    </source>
</evidence>
<evidence type="ECO:0000256" key="2">
    <source>
        <dbReference type="ARBA" id="ARBA00007430"/>
    </source>
</evidence>
<feature type="transmembrane region" description="Helical" evidence="7">
    <location>
        <begin position="339"/>
        <end position="362"/>
    </location>
</feature>
<dbReference type="PANTHER" id="PTHR30250:SF10">
    <property type="entry name" value="LIPOPOLYSACCHARIDE BIOSYNTHESIS PROTEIN WZXC"/>
    <property type="match status" value="1"/>
</dbReference>
<dbReference type="Proteomes" id="UP000269669">
    <property type="component" value="Unassembled WGS sequence"/>
</dbReference>
<feature type="transmembrane region" description="Helical" evidence="7">
    <location>
        <begin position="410"/>
        <end position="428"/>
    </location>
</feature>
<proteinExistence type="inferred from homology"/>
<comment type="similarity">
    <text evidence="2">Belongs to the polysaccharide synthase family.</text>
</comment>
<organism evidence="8 9">
    <name type="scientific">Edaphobacter aggregans</name>
    <dbReference type="NCBI Taxonomy" id="570835"/>
    <lineage>
        <taxon>Bacteria</taxon>
        <taxon>Pseudomonadati</taxon>
        <taxon>Acidobacteriota</taxon>
        <taxon>Terriglobia</taxon>
        <taxon>Terriglobales</taxon>
        <taxon>Acidobacteriaceae</taxon>
        <taxon>Edaphobacter</taxon>
    </lineage>
</organism>
<feature type="transmembrane region" description="Helical" evidence="7">
    <location>
        <begin position="196"/>
        <end position="212"/>
    </location>
</feature>
<evidence type="ECO:0000256" key="6">
    <source>
        <dbReference type="ARBA" id="ARBA00023136"/>
    </source>
</evidence>
<gene>
    <name evidence="8" type="ORF">EDE15_1905</name>
</gene>
<feature type="transmembrane region" description="Helical" evidence="7">
    <location>
        <begin position="434"/>
        <end position="458"/>
    </location>
</feature>
<feature type="transmembrane region" description="Helical" evidence="7">
    <location>
        <begin position="270"/>
        <end position="291"/>
    </location>
</feature>
<feature type="transmembrane region" description="Helical" evidence="7">
    <location>
        <begin position="382"/>
        <end position="403"/>
    </location>
</feature>
<evidence type="ECO:0000256" key="3">
    <source>
        <dbReference type="ARBA" id="ARBA00022475"/>
    </source>
</evidence>
<feature type="transmembrane region" description="Helical" evidence="7">
    <location>
        <begin position="34"/>
        <end position="60"/>
    </location>
</feature>
<evidence type="ECO:0000256" key="4">
    <source>
        <dbReference type="ARBA" id="ARBA00022692"/>
    </source>
</evidence>
<protein>
    <submittedName>
        <fullName evidence="8">O-antigen/teichoic acid export membrane protein</fullName>
    </submittedName>
</protein>
<feature type="transmembrane region" description="Helical" evidence="7">
    <location>
        <begin position="297"/>
        <end position="318"/>
    </location>
</feature>
<comment type="subcellular location">
    <subcellularLocation>
        <location evidence="1">Cell membrane</location>
        <topology evidence="1">Multi-pass membrane protein</topology>
    </subcellularLocation>
</comment>
<sequence length="467" mass="52344">MNFDPLFNPFQIDTLTSKPSAISRLRRLLGLDRAVILTVLARGWSSLAGLVTIVLIAHSLTGAEQGYYYTFGSLVALQMVFELGFSFVILQMASHECAHLSISKDDEVTGDRVAHARLASVLQKSVRWYSITAFLMPCILIPAGLHFFASNSHSGPEVAWRLPWWSVVLVASVAFQIDPVFSFLEGCGYVPQVARTRLWQALLGSVLAWAAMLTRHGLFAPAMMIAGQVLAGSIWLYTRRQLLLPLFFYHAGQDRIHWWQEVWPFQWRIAVSWLCGYFIFQLFNPILFAYWGPIAAGQMGMSLNISNALMAVSIAWVNTKAAPFGAMIARKEYLKLDHVFFRTLAQSLVVCVLGSAVVWSGVIYLNIEKSHFAHRVLGPLPFGMLLLTMIFNHIVISEAIYLRAHKQEKFLPISVMGALFMLFSSYALGKRFGAVGMITGYLGVTTFVGLGLGTFTFLRYRRIWHAE</sequence>
<feature type="transmembrane region" description="Helical" evidence="7">
    <location>
        <begin position="66"/>
        <end position="90"/>
    </location>
</feature>
<dbReference type="PANTHER" id="PTHR30250">
    <property type="entry name" value="PST FAMILY PREDICTED COLANIC ACID TRANSPORTER"/>
    <property type="match status" value="1"/>
</dbReference>
<evidence type="ECO:0000256" key="1">
    <source>
        <dbReference type="ARBA" id="ARBA00004651"/>
    </source>
</evidence>
<keyword evidence="9" id="KW-1185">Reference proteome</keyword>
<reference evidence="8 9" key="1">
    <citation type="submission" date="2018-12" db="EMBL/GenBank/DDBJ databases">
        <title>Sequencing of bacterial isolates from soil warming experiment in Harvard Forest, Massachusetts, USA.</title>
        <authorList>
            <person name="Deangelis K."/>
        </authorList>
    </citation>
    <scope>NUCLEOTIDE SEQUENCE [LARGE SCALE GENOMIC DNA]</scope>
    <source>
        <strain evidence="8 9">EB153</strain>
    </source>
</reference>
<feature type="transmembrane region" description="Helical" evidence="7">
    <location>
        <begin position="162"/>
        <end position="184"/>
    </location>
</feature>
<dbReference type="RefSeq" id="WP_125485003.1">
    <property type="nucleotide sequence ID" value="NZ_RSDW01000001.1"/>
</dbReference>
<dbReference type="EMBL" id="RSDW01000001">
    <property type="protein sequence ID" value="RSL16392.1"/>
    <property type="molecule type" value="Genomic_DNA"/>
</dbReference>
<dbReference type="OrthoDB" id="8562875at2"/>
<dbReference type="InterPro" id="IPR050833">
    <property type="entry name" value="Poly_Biosynth_Transport"/>
</dbReference>
<name>A0A3R9P974_9BACT</name>
<feature type="transmembrane region" description="Helical" evidence="7">
    <location>
        <begin position="218"/>
        <end position="237"/>
    </location>
</feature>
<evidence type="ECO:0000313" key="9">
    <source>
        <dbReference type="Proteomes" id="UP000269669"/>
    </source>
</evidence>
<feature type="transmembrane region" description="Helical" evidence="7">
    <location>
        <begin position="128"/>
        <end position="150"/>
    </location>
</feature>